<comment type="subcellular location">
    <subcellularLocation>
        <location evidence="1">Cell membrane</location>
        <topology evidence="1">Multi-pass membrane protein</topology>
    </subcellularLocation>
</comment>
<feature type="transmembrane region" description="Helical" evidence="6">
    <location>
        <begin position="168"/>
        <end position="188"/>
    </location>
</feature>
<dbReference type="Proteomes" id="UP000257706">
    <property type="component" value="Unassembled WGS sequence"/>
</dbReference>
<dbReference type="PANTHER" id="PTHR34697">
    <property type="entry name" value="PHOSPHATIDYLGLYCEROL LYSYLTRANSFERASE"/>
    <property type="match status" value="1"/>
</dbReference>
<keyword evidence="5 6" id="KW-0472">Membrane</keyword>
<organism evidence="8 9">
    <name type="scientific">Tistrella mobilis</name>
    <dbReference type="NCBI Taxonomy" id="171437"/>
    <lineage>
        <taxon>Bacteria</taxon>
        <taxon>Pseudomonadati</taxon>
        <taxon>Pseudomonadota</taxon>
        <taxon>Alphaproteobacteria</taxon>
        <taxon>Geminicoccales</taxon>
        <taxon>Geminicoccaceae</taxon>
        <taxon>Tistrella</taxon>
    </lineage>
</organism>
<dbReference type="InterPro" id="IPR024320">
    <property type="entry name" value="LPG_synthase_C"/>
</dbReference>
<dbReference type="Pfam" id="PF09924">
    <property type="entry name" value="LPG_synthase_C"/>
    <property type="match status" value="1"/>
</dbReference>
<reference evidence="8 9" key="1">
    <citation type="journal article" date="2018" name="Nat. Biotechnol.">
        <title>A standardized bacterial taxonomy based on genome phylogeny substantially revises the tree of life.</title>
        <authorList>
            <person name="Parks D.H."/>
            <person name="Chuvochina M."/>
            <person name="Waite D.W."/>
            <person name="Rinke C."/>
            <person name="Skarshewski A."/>
            <person name="Chaumeil P.A."/>
            <person name="Hugenholtz P."/>
        </authorList>
    </citation>
    <scope>NUCLEOTIDE SEQUENCE [LARGE SCALE GENOMIC DNA]</scope>
    <source>
        <strain evidence="8">UBA8739</strain>
    </source>
</reference>
<evidence type="ECO:0000256" key="4">
    <source>
        <dbReference type="ARBA" id="ARBA00022989"/>
    </source>
</evidence>
<evidence type="ECO:0000313" key="8">
    <source>
        <dbReference type="EMBL" id="HAE46260.1"/>
    </source>
</evidence>
<feature type="transmembrane region" description="Helical" evidence="6">
    <location>
        <begin position="93"/>
        <end position="112"/>
    </location>
</feature>
<feature type="transmembrane region" description="Helical" evidence="6">
    <location>
        <begin position="375"/>
        <end position="394"/>
    </location>
</feature>
<accession>A0A3B9IER1</accession>
<comment type="caution">
    <text evidence="8">The sequence shown here is derived from an EMBL/GenBank/DDBJ whole genome shotgun (WGS) entry which is preliminary data.</text>
</comment>
<gene>
    <name evidence="8" type="primary">mprF</name>
    <name evidence="8" type="ORF">DCK97_02465</name>
</gene>
<dbReference type="GO" id="GO:0005886">
    <property type="term" value="C:plasma membrane"/>
    <property type="evidence" value="ECO:0007669"/>
    <property type="project" value="UniProtKB-SubCell"/>
</dbReference>
<evidence type="ECO:0000256" key="2">
    <source>
        <dbReference type="ARBA" id="ARBA00022475"/>
    </source>
</evidence>
<protein>
    <submittedName>
        <fullName evidence="8">Bifunctional lysylphosphatidylglycerol flippase/synthetase MprF</fullName>
    </submittedName>
</protein>
<feature type="transmembrane region" description="Helical" evidence="6">
    <location>
        <begin position="246"/>
        <end position="273"/>
    </location>
</feature>
<evidence type="ECO:0000256" key="5">
    <source>
        <dbReference type="ARBA" id="ARBA00023136"/>
    </source>
</evidence>
<evidence type="ECO:0000313" key="9">
    <source>
        <dbReference type="Proteomes" id="UP000257706"/>
    </source>
</evidence>
<evidence type="ECO:0000256" key="3">
    <source>
        <dbReference type="ARBA" id="ARBA00022692"/>
    </source>
</evidence>
<feature type="transmembrane region" description="Helical" evidence="6">
    <location>
        <begin position="15"/>
        <end position="35"/>
    </location>
</feature>
<feature type="transmembrane region" description="Helical" evidence="6">
    <location>
        <begin position="208"/>
        <end position="234"/>
    </location>
</feature>
<dbReference type="InterPro" id="IPR016181">
    <property type="entry name" value="Acyl_CoA_acyltransferase"/>
</dbReference>
<sequence>MNGQGRLARLLAPQILRPAAAIAMFAVFGLALWVIHYETRTMSFEDIRAAIGNVGMIDVAAGCGLTALSFLMLIGFDALALRSSGIRVPFSRIAFAAFCAQAISHTAGFAALTGTSVRLRVYGNAGVPPAAVAKLMVFCATAFTLGAVTLGGLAGLFEGTRVAAALNLPEAVVHLAGILALAAFLIYATASARGAGIHVRSWRIAVPALPVTIGQTLLAIGDLIAAGAVLWVLLPADLPLSFPAFLGLYVVAIVAGVLAHVPAGLGVFEGIVLLFLPGVPAPEVLGALVVYRFVYNLVPLILAATLIALAEAGRAAGRMAPAIRRAGAGAAQIAPIAFALLAIASGAVLLASAATPAATGRLDLLDGLPLVVVEASHLASGVVGLLLLVIARGLARRVDAAWMAATILSGLGAVLSLLKGWDWEEAILLAVVAGLLILARRAFYRRGSLLRQPMTPAWVGALAMMVGAAAWLAWFSFRHEALFSQGLFTFALEAEAPRSLRATVAVLALGLVLFAARLFAPVRARPGPPTEEDLVQAERIVATSTSSTAQLAFTGDKSFIFSECGDAFVMYAASGRSLVAMGDPVGPRHAWANVAWMFRELCDAHGAIPVFYQVSAEALPLYLDLGLRIVKLGEEAVVPLAQFSLDGKPRAELRYAHRRAIKDGASFEMLAPGEARLLMPELRKVSDVWMEQRQAREKRFSLGRFEPAYLNHCPIAVVRQNGRIVAFANLWPSAGHEEMALDLMRHLPDAGYGIMDYLMVEIMLHARDAGWKYFSLGMTPLAGLPDNPLASAWSRVGTFIYEHGEGIYNFQGLRRFKQKFLPDWRPRYLASPGGTALPQVGLDVVALISGGIKGVIGR</sequence>
<feature type="transmembrane region" description="Helical" evidence="6">
    <location>
        <begin position="132"/>
        <end position="156"/>
    </location>
</feature>
<name>A0A3B9IER1_9PROT</name>
<evidence type="ECO:0000259" key="7">
    <source>
        <dbReference type="Pfam" id="PF09924"/>
    </source>
</evidence>
<feature type="transmembrane region" description="Helical" evidence="6">
    <location>
        <begin position="401"/>
        <end position="421"/>
    </location>
</feature>
<keyword evidence="2" id="KW-1003">Cell membrane</keyword>
<dbReference type="EMBL" id="DMAI01000039">
    <property type="protein sequence ID" value="HAE46260.1"/>
    <property type="molecule type" value="Genomic_DNA"/>
</dbReference>
<dbReference type="NCBIfam" id="NF033480">
    <property type="entry name" value="bifunc_MprF"/>
    <property type="match status" value="1"/>
</dbReference>
<feature type="domain" description="Phosphatidylglycerol lysyltransferase C-terminal" evidence="7">
    <location>
        <begin position="544"/>
        <end position="830"/>
    </location>
</feature>
<keyword evidence="3 6" id="KW-0812">Transmembrane</keyword>
<proteinExistence type="predicted"/>
<evidence type="ECO:0000256" key="1">
    <source>
        <dbReference type="ARBA" id="ARBA00004651"/>
    </source>
</evidence>
<dbReference type="AlphaFoldDB" id="A0A3B9IER1"/>
<feature type="transmembrane region" description="Helical" evidence="6">
    <location>
        <begin position="293"/>
        <end position="312"/>
    </location>
</feature>
<dbReference type="PANTHER" id="PTHR34697:SF2">
    <property type="entry name" value="PHOSPHATIDYLGLYCEROL LYSYLTRANSFERASE"/>
    <property type="match status" value="1"/>
</dbReference>
<dbReference type="SUPFAM" id="SSF55729">
    <property type="entry name" value="Acyl-CoA N-acyltransferases (Nat)"/>
    <property type="match status" value="1"/>
</dbReference>
<dbReference type="GO" id="GO:0016755">
    <property type="term" value="F:aminoacyltransferase activity"/>
    <property type="evidence" value="ECO:0007669"/>
    <property type="project" value="TreeGrafter"/>
</dbReference>
<dbReference type="InterPro" id="IPR051211">
    <property type="entry name" value="PG_lysyltransferase"/>
</dbReference>
<feature type="transmembrane region" description="Helical" evidence="6">
    <location>
        <begin position="333"/>
        <end position="355"/>
    </location>
</feature>
<feature type="transmembrane region" description="Helical" evidence="6">
    <location>
        <begin position="456"/>
        <end position="477"/>
    </location>
</feature>
<evidence type="ECO:0000256" key="6">
    <source>
        <dbReference type="SAM" id="Phobius"/>
    </source>
</evidence>
<dbReference type="GO" id="GO:0055091">
    <property type="term" value="P:phospholipid homeostasis"/>
    <property type="evidence" value="ECO:0007669"/>
    <property type="project" value="TreeGrafter"/>
</dbReference>
<feature type="transmembrane region" description="Helical" evidence="6">
    <location>
        <begin position="55"/>
        <end position="81"/>
    </location>
</feature>
<feature type="transmembrane region" description="Helical" evidence="6">
    <location>
        <begin position="427"/>
        <end position="444"/>
    </location>
</feature>
<keyword evidence="4 6" id="KW-1133">Transmembrane helix</keyword>